<evidence type="ECO:0000259" key="1">
    <source>
        <dbReference type="SMART" id="SM00507"/>
    </source>
</evidence>
<evidence type="ECO:0000313" key="3">
    <source>
        <dbReference type="Proteomes" id="UP000225275"/>
    </source>
</evidence>
<dbReference type="InterPro" id="IPR044925">
    <property type="entry name" value="His-Me_finger_sf"/>
</dbReference>
<dbReference type="Pfam" id="PF13392">
    <property type="entry name" value="HNH_3"/>
    <property type="match status" value="1"/>
</dbReference>
<dbReference type="InterPro" id="IPR010902">
    <property type="entry name" value="NUMOD4"/>
</dbReference>
<reference evidence="2" key="2">
    <citation type="journal article" date="2018" name="Food Control">
        <title>Characterization of Lactococcus lactis isolates from herbs, fruits and vegetables for use as biopreservatives against Listeria monocytogenes in cheese.</title>
        <authorList>
            <person name="Ho V."/>
            <person name="Lo R."/>
            <person name="Bansal N."/>
            <person name="Turner M.S."/>
        </authorList>
    </citation>
    <scope>NUCLEOTIDE SEQUENCE</scope>
    <source>
        <strain evidence="2">537</strain>
    </source>
</reference>
<dbReference type="RefSeq" id="WP_098393236.1">
    <property type="nucleotide sequence ID" value="NZ_JAHLNL010000005.1"/>
</dbReference>
<dbReference type="SMART" id="SM00507">
    <property type="entry name" value="HNHc"/>
    <property type="match status" value="1"/>
</dbReference>
<dbReference type="Proteomes" id="UP000225275">
    <property type="component" value="Unassembled WGS sequence"/>
</dbReference>
<dbReference type="AlphaFoldDB" id="A0AAP8E091"/>
<dbReference type="Pfam" id="PF07463">
    <property type="entry name" value="NUMOD4"/>
    <property type="match status" value="1"/>
</dbReference>
<protein>
    <recommendedName>
        <fullName evidence="1">HNH nuclease domain-containing protein</fullName>
    </recommendedName>
</protein>
<dbReference type="InterPro" id="IPR003615">
    <property type="entry name" value="HNH_nuc"/>
</dbReference>
<sequence>MDMKYEKWIPVKGYEDSYAVSNYGHVRSLDRFIRGKLFEGKILKGRVQKDGYLRVALCENSNKKLVGVHRLVAMHFINNRYNKPEVNHIDENKLNNRADNLEWVTPKENTAHSQRLHPERINRLARLKYGKKL</sequence>
<accession>A0AAP8E091</accession>
<dbReference type="Gene3D" id="3.90.75.20">
    <property type="match status" value="1"/>
</dbReference>
<comment type="caution">
    <text evidence="2">The sequence shown here is derived from an EMBL/GenBank/DDBJ whole genome shotgun (WGS) entry which is preliminary data.</text>
</comment>
<gene>
    <name evidence="2" type="ORF">BW154_02915</name>
</gene>
<evidence type="ECO:0000313" key="2">
    <source>
        <dbReference type="EMBL" id="PFG88460.1"/>
    </source>
</evidence>
<dbReference type="GO" id="GO:0016788">
    <property type="term" value="F:hydrolase activity, acting on ester bonds"/>
    <property type="evidence" value="ECO:0007669"/>
    <property type="project" value="InterPro"/>
</dbReference>
<dbReference type="SUPFAM" id="SSF54060">
    <property type="entry name" value="His-Me finger endonucleases"/>
    <property type="match status" value="1"/>
</dbReference>
<name>A0AAP8E091_9LACT</name>
<organism evidence="2 3">
    <name type="scientific">Lactococcus lactis</name>
    <dbReference type="NCBI Taxonomy" id="1358"/>
    <lineage>
        <taxon>Bacteria</taxon>
        <taxon>Bacillati</taxon>
        <taxon>Bacillota</taxon>
        <taxon>Bacilli</taxon>
        <taxon>Lactobacillales</taxon>
        <taxon>Streptococcaceae</taxon>
        <taxon>Lactococcus</taxon>
    </lineage>
</organism>
<proteinExistence type="predicted"/>
<feature type="domain" description="HNH nuclease" evidence="1">
    <location>
        <begin position="62"/>
        <end position="110"/>
    </location>
</feature>
<dbReference type="EMBL" id="MTJS01000002">
    <property type="protein sequence ID" value="PFG88460.1"/>
    <property type="molecule type" value="Genomic_DNA"/>
</dbReference>
<reference evidence="2" key="1">
    <citation type="submission" date="2017-01" db="EMBL/GenBank/DDBJ databases">
        <authorList>
            <person name="Lo R."/>
        </authorList>
    </citation>
    <scope>NUCLEOTIDE SEQUENCE</scope>
    <source>
        <strain evidence="2">537</strain>
    </source>
</reference>